<comment type="subcellular location">
    <subcellularLocation>
        <location evidence="1">Cell inner membrane</location>
        <topology evidence="1">Multi-pass membrane protein</topology>
    </subcellularLocation>
    <subcellularLocation>
        <location evidence="11">Cell membrane</location>
        <topology evidence="11">Multi-pass membrane protein</topology>
    </subcellularLocation>
</comment>
<proteinExistence type="inferred from homology"/>
<evidence type="ECO:0000256" key="7">
    <source>
        <dbReference type="ARBA" id="ARBA00022692"/>
    </source>
</evidence>
<feature type="transmembrane region" description="Helical" evidence="11">
    <location>
        <begin position="135"/>
        <end position="158"/>
    </location>
</feature>
<dbReference type="EMBL" id="JAGGJU010000009">
    <property type="protein sequence ID" value="MBP1851956.1"/>
    <property type="molecule type" value="Genomic_DNA"/>
</dbReference>
<feature type="transmembrane region" description="Helical" evidence="11">
    <location>
        <begin position="201"/>
        <end position="222"/>
    </location>
</feature>
<dbReference type="PROSITE" id="PS50928">
    <property type="entry name" value="ABC_TM1"/>
    <property type="match status" value="2"/>
</dbReference>
<keyword evidence="5" id="KW-1003">Cell membrane</keyword>
<evidence type="ECO:0000256" key="2">
    <source>
        <dbReference type="ARBA" id="ARBA00011650"/>
    </source>
</evidence>
<feature type="transmembrane region" description="Helical" evidence="11">
    <location>
        <begin position="92"/>
        <end position="115"/>
    </location>
</feature>
<evidence type="ECO:0000256" key="11">
    <source>
        <dbReference type="RuleBase" id="RU363032"/>
    </source>
</evidence>
<evidence type="ECO:0000259" key="12">
    <source>
        <dbReference type="PROSITE" id="PS50928"/>
    </source>
</evidence>
<accession>A0ABS4E206</accession>
<evidence type="ECO:0000256" key="8">
    <source>
        <dbReference type="ARBA" id="ARBA00022737"/>
    </source>
</evidence>
<keyword evidence="6" id="KW-0997">Cell inner membrane</keyword>
<evidence type="ECO:0000256" key="4">
    <source>
        <dbReference type="ARBA" id="ARBA00022448"/>
    </source>
</evidence>
<dbReference type="Gene3D" id="1.10.3720.10">
    <property type="entry name" value="MetI-like"/>
    <property type="match status" value="2"/>
</dbReference>
<feature type="transmembrane region" description="Helical" evidence="11">
    <location>
        <begin position="12"/>
        <end position="37"/>
    </location>
</feature>
<reference evidence="13 14" key="1">
    <citation type="submission" date="2021-03" db="EMBL/GenBank/DDBJ databases">
        <title>Genomic Encyclopedia of Type Strains, Phase IV (KMG-IV): sequencing the most valuable type-strain genomes for metagenomic binning, comparative biology and taxonomic classification.</title>
        <authorList>
            <person name="Goeker M."/>
        </authorList>
    </citation>
    <scope>NUCLEOTIDE SEQUENCE [LARGE SCALE GENOMIC DNA]</scope>
    <source>
        <strain evidence="13 14">DSM 21600</strain>
    </source>
</reference>
<keyword evidence="8" id="KW-0677">Repeat</keyword>
<dbReference type="Proteomes" id="UP000759443">
    <property type="component" value="Unassembled WGS sequence"/>
</dbReference>
<sequence length="545" mass="57187">MILTRRQRWTGFAGGAFALAGLFGFILAAVIALLSIGRSGGLDGFVSDPVIWPALRFTLWQAGLSTLLSVAFALPVARALARRPRFFGRIWLVRLMAVPMGLPVLIGALGLLGVWGRSGLVNTIWVGLGGERLSIYGLSGILLAHVFFNMPLAARLLLAALERLPGEYWLISAELGMGPRSVFRFVEWPAMARVIPGAAGLVFMLCATSFTLVLMLGGGPAATTLEVAIYQALRFDFDPGRAVTLGLLQIAVTGVILAVLSALPSQTAGGIGEGRATRRLDGQTAGARVSDGLAIVVATLFLCLPLGSVVASGLKSDLAALVRQPAVLQAGLTSLAIGAVAAMLSVLLGLLLVNGVTAARERRNARLVERGFAATLHATGSIVLLVPAIVLATGWFLLLRPFGEIARFAPVIVIAINALMALPFVMRILGPALEEHHRTAGRLVASLGLSGWTRWRLVDLPRLGKPLAMAFSFAMALSLGDLGAVALFGAENLTTLPWLIYSRMGSYRTNDADGLALMLGVICLALTVLGTPRGVRAGGGARSMA</sequence>
<name>A0ABS4E206_9HYPH</name>
<evidence type="ECO:0000256" key="9">
    <source>
        <dbReference type="ARBA" id="ARBA00022989"/>
    </source>
</evidence>
<gene>
    <name evidence="13" type="ORF">J2Z17_003408</name>
</gene>
<feature type="transmembrane region" description="Helical" evidence="11">
    <location>
        <begin position="326"/>
        <end position="353"/>
    </location>
</feature>
<dbReference type="InterPro" id="IPR005947">
    <property type="entry name" value="ThiP_ABC_transpt"/>
</dbReference>
<dbReference type="PANTHER" id="PTHR30183">
    <property type="entry name" value="MOLYBDENUM TRANSPORT SYSTEM PERMEASE PROTEIN MODB"/>
    <property type="match status" value="1"/>
</dbReference>
<protein>
    <recommendedName>
        <fullName evidence="3">Thiamine transport system permease protein ThiP</fullName>
    </recommendedName>
</protein>
<evidence type="ECO:0000256" key="1">
    <source>
        <dbReference type="ARBA" id="ARBA00004429"/>
    </source>
</evidence>
<comment type="subunit">
    <text evidence="2">The complex is composed of two ATP-binding proteins (ThiQ), two transmembrane proteins (ThiP) and a solute-binding protein (ThiB).</text>
</comment>
<evidence type="ECO:0000313" key="13">
    <source>
        <dbReference type="EMBL" id="MBP1851956.1"/>
    </source>
</evidence>
<comment type="similarity">
    <text evidence="11">Belongs to the binding-protein-dependent transport system permease family.</text>
</comment>
<comment type="caution">
    <text evidence="13">The sequence shown here is derived from an EMBL/GenBank/DDBJ whole genome shotgun (WGS) entry which is preliminary data.</text>
</comment>
<dbReference type="SUPFAM" id="SSF161098">
    <property type="entry name" value="MetI-like"/>
    <property type="match status" value="2"/>
</dbReference>
<dbReference type="NCBIfam" id="TIGR01253">
    <property type="entry name" value="thiP"/>
    <property type="match status" value="1"/>
</dbReference>
<dbReference type="CDD" id="cd06261">
    <property type="entry name" value="TM_PBP2"/>
    <property type="match status" value="2"/>
</dbReference>
<feature type="transmembrane region" description="Helical" evidence="11">
    <location>
        <begin position="293"/>
        <end position="314"/>
    </location>
</feature>
<keyword evidence="10 11" id="KW-0472">Membrane</keyword>
<dbReference type="RefSeq" id="WP_209946794.1">
    <property type="nucleotide sequence ID" value="NZ_JAGGJU010000009.1"/>
</dbReference>
<feature type="domain" description="ABC transmembrane type-1" evidence="12">
    <location>
        <begin position="331"/>
        <end position="530"/>
    </location>
</feature>
<evidence type="ECO:0000256" key="10">
    <source>
        <dbReference type="ARBA" id="ARBA00023136"/>
    </source>
</evidence>
<evidence type="ECO:0000256" key="5">
    <source>
        <dbReference type="ARBA" id="ARBA00022475"/>
    </source>
</evidence>
<dbReference type="InterPro" id="IPR035906">
    <property type="entry name" value="MetI-like_sf"/>
</dbReference>
<evidence type="ECO:0000256" key="6">
    <source>
        <dbReference type="ARBA" id="ARBA00022519"/>
    </source>
</evidence>
<keyword evidence="4 11" id="KW-0813">Transport</keyword>
<dbReference type="Pfam" id="PF00528">
    <property type="entry name" value="BPD_transp_1"/>
    <property type="match status" value="1"/>
</dbReference>
<evidence type="ECO:0000256" key="3">
    <source>
        <dbReference type="ARBA" id="ARBA00016947"/>
    </source>
</evidence>
<dbReference type="PANTHER" id="PTHR30183:SF9">
    <property type="entry name" value="THIAMINE TRANSPORT SYSTEM PERMEASE PROTEIN THIP"/>
    <property type="match status" value="1"/>
</dbReference>
<feature type="transmembrane region" description="Helical" evidence="11">
    <location>
        <begin position="242"/>
        <end position="263"/>
    </location>
</feature>
<feature type="transmembrane region" description="Helical" evidence="11">
    <location>
        <begin position="374"/>
        <end position="399"/>
    </location>
</feature>
<keyword evidence="14" id="KW-1185">Reference proteome</keyword>
<feature type="transmembrane region" description="Helical" evidence="11">
    <location>
        <begin position="514"/>
        <end position="535"/>
    </location>
</feature>
<organism evidence="13 14">
    <name type="scientific">Rhizobium halophytocola</name>
    <dbReference type="NCBI Taxonomy" id="735519"/>
    <lineage>
        <taxon>Bacteria</taxon>
        <taxon>Pseudomonadati</taxon>
        <taxon>Pseudomonadota</taxon>
        <taxon>Alphaproteobacteria</taxon>
        <taxon>Hyphomicrobiales</taxon>
        <taxon>Rhizobiaceae</taxon>
        <taxon>Rhizobium/Agrobacterium group</taxon>
        <taxon>Rhizobium</taxon>
    </lineage>
</organism>
<dbReference type="InterPro" id="IPR000515">
    <property type="entry name" value="MetI-like"/>
</dbReference>
<keyword evidence="9 11" id="KW-1133">Transmembrane helix</keyword>
<keyword evidence="7 11" id="KW-0812">Transmembrane</keyword>
<feature type="transmembrane region" description="Helical" evidence="11">
    <location>
        <begin position="467"/>
        <end position="490"/>
    </location>
</feature>
<evidence type="ECO:0000313" key="14">
    <source>
        <dbReference type="Proteomes" id="UP000759443"/>
    </source>
</evidence>
<feature type="transmembrane region" description="Helical" evidence="11">
    <location>
        <begin position="57"/>
        <end position="80"/>
    </location>
</feature>
<feature type="domain" description="ABC transmembrane type-1" evidence="12">
    <location>
        <begin position="55"/>
        <end position="260"/>
    </location>
</feature>
<feature type="transmembrane region" description="Helical" evidence="11">
    <location>
        <begin position="405"/>
        <end position="429"/>
    </location>
</feature>